<evidence type="ECO:0000313" key="2">
    <source>
        <dbReference type="EMBL" id="DAD21241.1"/>
    </source>
</evidence>
<keyword evidence="3" id="KW-1185">Reference proteome</keyword>
<name>A0A822XPX8_NELNU</name>
<keyword evidence="1" id="KW-0472">Membrane</keyword>
<evidence type="ECO:0000256" key="1">
    <source>
        <dbReference type="SAM" id="Phobius"/>
    </source>
</evidence>
<protein>
    <submittedName>
        <fullName evidence="2">Uncharacterized protein</fullName>
    </submittedName>
</protein>
<dbReference type="AlphaFoldDB" id="A0A822XPX8"/>
<gene>
    <name evidence="2" type="ORF">HUJ06_022704</name>
</gene>
<proteinExistence type="predicted"/>
<dbReference type="EMBL" id="DUZY01000001">
    <property type="protein sequence ID" value="DAD21241.1"/>
    <property type="molecule type" value="Genomic_DNA"/>
</dbReference>
<evidence type="ECO:0000313" key="3">
    <source>
        <dbReference type="Proteomes" id="UP000607653"/>
    </source>
</evidence>
<dbReference type="Proteomes" id="UP000607653">
    <property type="component" value="Unassembled WGS sequence"/>
</dbReference>
<reference evidence="2 3" key="1">
    <citation type="journal article" date="2020" name="Mol. Biol. Evol.">
        <title>Distinct Expression and Methylation Patterns for Genes with Different Fates following a Single Whole-Genome Duplication in Flowering Plants.</title>
        <authorList>
            <person name="Shi T."/>
            <person name="Rahmani R.S."/>
            <person name="Gugger P.F."/>
            <person name="Wang M."/>
            <person name="Li H."/>
            <person name="Zhang Y."/>
            <person name="Li Z."/>
            <person name="Wang Q."/>
            <person name="Van de Peer Y."/>
            <person name="Marchal K."/>
            <person name="Chen J."/>
        </authorList>
    </citation>
    <scope>NUCLEOTIDE SEQUENCE [LARGE SCALE GENOMIC DNA]</scope>
    <source>
        <tissue evidence="2">Leaf</tissue>
    </source>
</reference>
<feature type="transmembrane region" description="Helical" evidence="1">
    <location>
        <begin position="20"/>
        <end position="39"/>
    </location>
</feature>
<sequence>MNRLTHKNSNLLKNLQQRNVLVFLVEFYMLNLLLENGHLRKGVNVLPK</sequence>
<comment type="caution">
    <text evidence="2">The sequence shown here is derived from an EMBL/GenBank/DDBJ whole genome shotgun (WGS) entry which is preliminary data.</text>
</comment>
<accession>A0A822XPX8</accession>
<organism evidence="2 3">
    <name type="scientific">Nelumbo nucifera</name>
    <name type="common">Sacred lotus</name>
    <dbReference type="NCBI Taxonomy" id="4432"/>
    <lineage>
        <taxon>Eukaryota</taxon>
        <taxon>Viridiplantae</taxon>
        <taxon>Streptophyta</taxon>
        <taxon>Embryophyta</taxon>
        <taxon>Tracheophyta</taxon>
        <taxon>Spermatophyta</taxon>
        <taxon>Magnoliopsida</taxon>
        <taxon>Proteales</taxon>
        <taxon>Nelumbonaceae</taxon>
        <taxon>Nelumbo</taxon>
    </lineage>
</organism>
<keyword evidence="1" id="KW-1133">Transmembrane helix</keyword>
<keyword evidence="1" id="KW-0812">Transmembrane</keyword>